<dbReference type="AlphaFoldDB" id="A0A022WCZ0"/>
<sequence length="102" mass="11866">MWPIHRLAISQEKKREIFRKQSKWKVKSHISCRIFHGHVGTEEEERLGFPFCFPLNCSHPSASCLLYPVKTKMKVGHCSSRLLRGTIGQNIYLASHRTQQAF</sequence>
<evidence type="ECO:0000313" key="1">
    <source>
        <dbReference type="EMBL" id="EZF55963.1"/>
    </source>
</evidence>
<reference evidence="1" key="1">
    <citation type="submission" date="2014-02" db="EMBL/GenBank/DDBJ databases">
        <title>The Genome Sequence of Trichophyton rubrum (morphotype fischeri) CBS 288.86.</title>
        <authorList>
            <consortium name="The Broad Institute Genomics Platform"/>
            <person name="Cuomo C.A."/>
            <person name="White T.C."/>
            <person name="Graser Y."/>
            <person name="Martinez-Rossi N."/>
            <person name="Heitman J."/>
            <person name="Young S.K."/>
            <person name="Zeng Q."/>
            <person name="Gargeya S."/>
            <person name="Abouelleil A."/>
            <person name="Alvarado L."/>
            <person name="Chapman S.B."/>
            <person name="Gainer-Dewar J."/>
            <person name="Goldberg J."/>
            <person name="Griggs A."/>
            <person name="Gujja S."/>
            <person name="Hansen M."/>
            <person name="Howarth C."/>
            <person name="Imamovic A."/>
            <person name="Larimer J."/>
            <person name="Martinez D."/>
            <person name="Murphy C."/>
            <person name="Pearson M.D."/>
            <person name="Persinoti G."/>
            <person name="Poon T."/>
            <person name="Priest M."/>
            <person name="Roberts A.D."/>
            <person name="Saif S."/>
            <person name="Shea T.D."/>
            <person name="Sykes S.N."/>
            <person name="Wortman J."/>
            <person name="Nusbaum C."/>
            <person name="Birren B."/>
        </authorList>
    </citation>
    <scope>NUCLEOTIDE SEQUENCE [LARGE SCALE GENOMIC DNA]</scope>
    <source>
        <strain evidence="1">CBS 288.86</strain>
    </source>
</reference>
<name>A0A022WCZ0_TRIRU</name>
<gene>
    <name evidence="1" type="ORF">H103_01589</name>
</gene>
<protein>
    <submittedName>
        <fullName evidence="1">Uncharacterized protein</fullName>
    </submittedName>
</protein>
<accession>A0A022WCZ0</accession>
<organism evidence="1">
    <name type="scientific">Trichophyton rubrum CBS 288.86</name>
    <dbReference type="NCBI Taxonomy" id="1215330"/>
    <lineage>
        <taxon>Eukaryota</taxon>
        <taxon>Fungi</taxon>
        <taxon>Dikarya</taxon>
        <taxon>Ascomycota</taxon>
        <taxon>Pezizomycotina</taxon>
        <taxon>Eurotiomycetes</taxon>
        <taxon>Eurotiomycetidae</taxon>
        <taxon>Onygenales</taxon>
        <taxon>Arthrodermataceae</taxon>
        <taxon>Trichophyton</taxon>
    </lineage>
</organism>
<proteinExistence type="predicted"/>
<dbReference type="HOGENOM" id="CLU_2279463_0_0_1"/>
<dbReference type="EMBL" id="KK207732">
    <property type="protein sequence ID" value="EZF55963.1"/>
    <property type="molecule type" value="Genomic_DNA"/>
</dbReference>
<dbReference type="Proteomes" id="UP000023758">
    <property type="component" value="Unassembled WGS sequence"/>
</dbReference>